<gene>
    <name evidence="5" type="ORF">QNI29_03340</name>
</gene>
<dbReference type="PRINTS" id="PR00598">
    <property type="entry name" value="HTHMARR"/>
</dbReference>
<reference evidence="5 6" key="1">
    <citation type="submission" date="2023-05" db="EMBL/GenBank/DDBJ databases">
        <title>Comparative genomics reveals the evidence of polycyclic aromatic hydrocarbons degradation in moderately halophilic genus Pontibacillus.</title>
        <authorList>
            <person name="Yang H."/>
            <person name="Qian Z."/>
        </authorList>
    </citation>
    <scope>NUCLEOTIDE SEQUENCE [LARGE SCALE GENOMIC DNA]</scope>
    <source>
        <strain evidence="6">HN14</strain>
    </source>
</reference>
<evidence type="ECO:0000259" key="4">
    <source>
        <dbReference type="PROSITE" id="PS50995"/>
    </source>
</evidence>
<keyword evidence="3" id="KW-0804">Transcription</keyword>
<dbReference type="Gene3D" id="1.10.10.10">
    <property type="entry name" value="Winged helix-like DNA-binding domain superfamily/Winged helix DNA-binding domain"/>
    <property type="match status" value="1"/>
</dbReference>
<dbReference type="Pfam" id="PF01047">
    <property type="entry name" value="MarR"/>
    <property type="match status" value="1"/>
</dbReference>
<dbReference type="InterPro" id="IPR036390">
    <property type="entry name" value="WH_DNA-bd_sf"/>
</dbReference>
<evidence type="ECO:0000256" key="2">
    <source>
        <dbReference type="ARBA" id="ARBA00023125"/>
    </source>
</evidence>
<dbReference type="PROSITE" id="PS50995">
    <property type="entry name" value="HTH_MARR_2"/>
    <property type="match status" value="1"/>
</dbReference>
<dbReference type="InterPro" id="IPR000835">
    <property type="entry name" value="HTH_MarR-typ"/>
</dbReference>
<sequence length="144" mass="16837">MKDNEKAAYLQHLFEEFWKNLAEEEDRFKKYGLSSTVEVLLTTVIRLEHPTSTEVAEKLDISKSAVSQMVSKLEEDSFLKKYADKSDKRVHRITLGEKGKAYAKDLERYDDYFFRLLSESLNEEELSQTVNSFEKILQAMNVKN</sequence>
<evidence type="ECO:0000256" key="1">
    <source>
        <dbReference type="ARBA" id="ARBA00023015"/>
    </source>
</evidence>
<feature type="domain" description="HTH marR-type" evidence="4">
    <location>
        <begin position="3"/>
        <end position="138"/>
    </location>
</feature>
<protein>
    <submittedName>
        <fullName evidence="5">MarR family transcriptional regulator</fullName>
    </submittedName>
</protein>
<accession>A0ABY8V1S1</accession>
<evidence type="ECO:0000313" key="5">
    <source>
        <dbReference type="EMBL" id="WIF98699.1"/>
    </source>
</evidence>
<keyword evidence="1" id="KW-0805">Transcription regulation</keyword>
<keyword evidence="2" id="KW-0238">DNA-binding</keyword>
<dbReference type="SUPFAM" id="SSF46785">
    <property type="entry name" value="Winged helix' DNA-binding domain"/>
    <property type="match status" value="1"/>
</dbReference>
<dbReference type="EMBL" id="CP126446">
    <property type="protein sequence ID" value="WIF98699.1"/>
    <property type="molecule type" value="Genomic_DNA"/>
</dbReference>
<dbReference type="RefSeq" id="WP_231418471.1">
    <property type="nucleotide sequence ID" value="NZ_CP126446.1"/>
</dbReference>
<evidence type="ECO:0000256" key="3">
    <source>
        <dbReference type="ARBA" id="ARBA00023163"/>
    </source>
</evidence>
<organism evidence="5 6">
    <name type="scientific">Pontibacillus chungwhensis</name>
    <dbReference type="NCBI Taxonomy" id="265426"/>
    <lineage>
        <taxon>Bacteria</taxon>
        <taxon>Bacillati</taxon>
        <taxon>Bacillota</taxon>
        <taxon>Bacilli</taxon>
        <taxon>Bacillales</taxon>
        <taxon>Bacillaceae</taxon>
        <taxon>Pontibacillus</taxon>
    </lineage>
</organism>
<name>A0ABY8V1S1_9BACI</name>
<evidence type="ECO:0000313" key="6">
    <source>
        <dbReference type="Proteomes" id="UP001236652"/>
    </source>
</evidence>
<dbReference type="PANTHER" id="PTHR42756">
    <property type="entry name" value="TRANSCRIPTIONAL REGULATOR, MARR"/>
    <property type="match status" value="1"/>
</dbReference>
<dbReference type="SMART" id="SM00347">
    <property type="entry name" value="HTH_MARR"/>
    <property type="match status" value="1"/>
</dbReference>
<proteinExistence type="predicted"/>
<dbReference type="Proteomes" id="UP001236652">
    <property type="component" value="Chromosome"/>
</dbReference>
<dbReference type="InterPro" id="IPR036388">
    <property type="entry name" value="WH-like_DNA-bd_sf"/>
</dbReference>
<keyword evidence="6" id="KW-1185">Reference proteome</keyword>
<dbReference type="PANTHER" id="PTHR42756:SF1">
    <property type="entry name" value="TRANSCRIPTIONAL REPRESSOR OF EMRAB OPERON"/>
    <property type="match status" value="1"/>
</dbReference>